<evidence type="ECO:0000313" key="2">
    <source>
        <dbReference type="EMBL" id="KAJ8657731.1"/>
    </source>
</evidence>
<keyword evidence="3" id="KW-1185">Reference proteome</keyword>
<organism evidence="2 3">
    <name type="scientific">Lichtheimia ornata</name>
    <dbReference type="NCBI Taxonomy" id="688661"/>
    <lineage>
        <taxon>Eukaryota</taxon>
        <taxon>Fungi</taxon>
        <taxon>Fungi incertae sedis</taxon>
        <taxon>Mucoromycota</taxon>
        <taxon>Mucoromycotina</taxon>
        <taxon>Mucoromycetes</taxon>
        <taxon>Mucorales</taxon>
        <taxon>Lichtheimiaceae</taxon>
        <taxon>Lichtheimia</taxon>
    </lineage>
</organism>
<proteinExistence type="predicted"/>
<evidence type="ECO:0000313" key="3">
    <source>
        <dbReference type="Proteomes" id="UP001234581"/>
    </source>
</evidence>
<dbReference type="Proteomes" id="UP001234581">
    <property type="component" value="Unassembled WGS sequence"/>
</dbReference>
<dbReference type="GeneID" id="83213957"/>
<feature type="signal peptide" evidence="1">
    <location>
        <begin position="1"/>
        <end position="18"/>
    </location>
</feature>
<comment type="caution">
    <text evidence="2">The sequence shown here is derived from an EMBL/GenBank/DDBJ whole genome shotgun (WGS) entry which is preliminary data.</text>
</comment>
<gene>
    <name evidence="2" type="ORF">O0I10_006546</name>
</gene>
<name>A0AAD7V4Z5_9FUNG</name>
<protein>
    <submittedName>
        <fullName evidence="2">Uncharacterized protein</fullName>
    </submittedName>
</protein>
<evidence type="ECO:0000256" key="1">
    <source>
        <dbReference type="SAM" id="SignalP"/>
    </source>
</evidence>
<dbReference type="AlphaFoldDB" id="A0AAD7V4Z5"/>
<keyword evidence="1" id="KW-0732">Signal</keyword>
<reference evidence="2 3" key="1">
    <citation type="submission" date="2023-03" db="EMBL/GenBank/DDBJ databases">
        <title>Genome sequence of Lichtheimia ornata CBS 291.66.</title>
        <authorList>
            <person name="Mohabir J.T."/>
            <person name="Shea T.P."/>
            <person name="Kurbessoian T."/>
            <person name="Berby B."/>
            <person name="Fontaine J."/>
            <person name="Livny J."/>
            <person name="Gnirke A."/>
            <person name="Stajich J.E."/>
            <person name="Cuomo C.A."/>
        </authorList>
    </citation>
    <scope>NUCLEOTIDE SEQUENCE [LARGE SCALE GENOMIC DNA]</scope>
    <source>
        <strain evidence="2">CBS 291.66</strain>
    </source>
</reference>
<sequence>MVFAHIIASLPLEVLIGAYDIWLSSLMELCGGINTCFDEYEVNPPTLTISHRLFTSHHISRLLSGRQYFELDNATALLLNKDWMHEPHIKYACAQVHHQDQPHCHHQDQPNLYDQCNDGKIKQLLVDLTALIGNQAKIPVIRNVELNHAMKKWLKSYLHQFQKPIRLL</sequence>
<dbReference type="RefSeq" id="XP_058342644.1">
    <property type="nucleotide sequence ID" value="XM_058486573.1"/>
</dbReference>
<dbReference type="EMBL" id="JARTCD010000029">
    <property type="protein sequence ID" value="KAJ8657731.1"/>
    <property type="molecule type" value="Genomic_DNA"/>
</dbReference>
<feature type="chain" id="PRO_5042183308" evidence="1">
    <location>
        <begin position="19"/>
        <end position="168"/>
    </location>
</feature>
<accession>A0AAD7V4Z5</accession>